<dbReference type="GO" id="GO:0016990">
    <property type="term" value="F:arginine deiminase activity"/>
    <property type="evidence" value="ECO:0007669"/>
    <property type="project" value="UniProtKB-EC"/>
</dbReference>
<comment type="pathway">
    <text evidence="1">Amino-acid degradation; L-arginine degradation via ADI pathway; carbamoyl phosphate from L-arginine: step 1/2.</text>
</comment>
<evidence type="ECO:0000256" key="2">
    <source>
        <dbReference type="ARBA" id="ARBA00010206"/>
    </source>
</evidence>
<dbReference type="EC" id="3.5.3.6" evidence="3"/>
<dbReference type="AlphaFoldDB" id="A0A271IZN6"/>
<evidence type="ECO:0000256" key="3">
    <source>
        <dbReference type="ARBA" id="ARBA00012171"/>
    </source>
</evidence>
<organism evidence="7 8">
    <name type="scientific">Rubrivirga marina</name>
    <dbReference type="NCBI Taxonomy" id="1196024"/>
    <lineage>
        <taxon>Bacteria</taxon>
        <taxon>Pseudomonadati</taxon>
        <taxon>Rhodothermota</taxon>
        <taxon>Rhodothermia</taxon>
        <taxon>Rhodothermales</taxon>
        <taxon>Rubricoccaceae</taxon>
        <taxon>Rubrivirga</taxon>
    </lineage>
</organism>
<protein>
    <recommendedName>
        <fullName evidence="3">arginine deiminase</fullName>
        <ecNumber evidence="3">3.5.3.6</ecNumber>
    </recommendedName>
</protein>
<evidence type="ECO:0000256" key="6">
    <source>
        <dbReference type="PIRSR" id="PIRSR006356-1"/>
    </source>
</evidence>
<dbReference type="PIRSF" id="PIRSF006356">
    <property type="entry name" value="Arg_deiminase"/>
    <property type="match status" value="1"/>
</dbReference>
<name>A0A271IZN6_9BACT</name>
<evidence type="ECO:0000256" key="5">
    <source>
        <dbReference type="ARBA" id="ARBA00049429"/>
    </source>
</evidence>
<dbReference type="PANTHER" id="PTHR47271">
    <property type="entry name" value="ARGININE DEIMINASE"/>
    <property type="match status" value="1"/>
</dbReference>
<feature type="active site" description="Amidino-cysteine intermediate" evidence="6">
    <location>
        <position position="406"/>
    </location>
</feature>
<dbReference type="Proteomes" id="UP000216339">
    <property type="component" value="Unassembled WGS sequence"/>
</dbReference>
<evidence type="ECO:0000313" key="8">
    <source>
        <dbReference type="Proteomes" id="UP000216339"/>
    </source>
</evidence>
<sequence length="415" mass="45696">MSAEPAVAPLHIPSETGPLQQVVVHTPGEEMALVSPENAEELLFDDILFVEEAREEHATLVRLFQAAVGRDDAVLQVTALLHEAFDADEARTAFVDGLIERMPYRNFEAYESELKGLDADGLLRFATTGQAPFPVTALPTPNLMFTRDLSAVVGGHVLLSHAATAARAPESVIMETIYAHHPRFDEVRENVIELPDDVSFEGGDLLVVDERVVLIGQSERTSLGGVLAAARELLERTSVEHVIMVNLPKARYCMHLDTVFTFADPETCVVFPPIIEDAQDHTFVIEAVDGDTSDLRLRPRRTLREALEDVTGRTYSFVKCGGDDPVRQRREQWTDGANLFAIRPGLVVGYDRNRATYDALRAEGFHVVDAESFLDFYGDTAPSSDARIAVRLSGNELSRGRGGPRCMTMPLARTA</sequence>
<dbReference type="PRINTS" id="PR01466">
    <property type="entry name" value="ARGDEIMINASE"/>
</dbReference>
<keyword evidence="8" id="KW-1185">Reference proteome</keyword>
<evidence type="ECO:0000256" key="1">
    <source>
        <dbReference type="ARBA" id="ARBA00005213"/>
    </source>
</evidence>
<dbReference type="RefSeq" id="WP_095509817.1">
    <property type="nucleotide sequence ID" value="NZ_MQWD01000001.1"/>
</dbReference>
<evidence type="ECO:0000256" key="4">
    <source>
        <dbReference type="ARBA" id="ARBA00022801"/>
    </source>
</evidence>
<evidence type="ECO:0000313" key="7">
    <source>
        <dbReference type="EMBL" id="PAP76175.1"/>
    </source>
</evidence>
<comment type="caution">
    <text evidence="7">The sequence shown here is derived from an EMBL/GenBank/DDBJ whole genome shotgun (WGS) entry which is preliminary data.</text>
</comment>
<dbReference type="Gene3D" id="1.10.3930.10">
    <property type="entry name" value="Arginine deiminase"/>
    <property type="match status" value="1"/>
</dbReference>
<gene>
    <name evidence="7" type="ORF">BSZ37_06800</name>
</gene>
<dbReference type="InterPro" id="IPR003876">
    <property type="entry name" value="Arg_deiminase"/>
</dbReference>
<dbReference type="Gene3D" id="3.75.10.10">
    <property type="entry name" value="L-arginine/glycine Amidinotransferase, Chain A"/>
    <property type="match status" value="2"/>
</dbReference>
<comment type="catalytic activity">
    <reaction evidence="5">
        <text>L-arginine + H2O = L-citrulline + NH4(+)</text>
        <dbReference type="Rhea" id="RHEA:19597"/>
        <dbReference type="ChEBI" id="CHEBI:15377"/>
        <dbReference type="ChEBI" id="CHEBI:28938"/>
        <dbReference type="ChEBI" id="CHEBI:32682"/>
        <dbReference type="ChEBI" id="CHEBI:57743"/>
        <dbReference type="EC" id="3.5.3.6"/>
    </reaction>
</comment>
<dbReference type="SUPFAM" id="SSF55909">
    <property type="entry name" value="Pentein"/>
    <property type="match status" value="1"/>
</dbReference>
<dbReference type="EMBL" id="MQWD01000001">
    <property type="protein sequence ID" value="PAP76175.1"/>
    <property type="molecule type" value="Genomic_DNA"/>
</dbReference>
<reference evidence="7 8" key="1">
    <citation type="submission" date="2016-11" db="EMBL/GenBank/DDBJ databases">
        <title>Study of marine rhodopsin-containing bacteria.</title>
        <authorList>
            <person name="Yoshizawa S."/>
            <person name="Kumagai Y."/>
            <person name="Kogure K."/>
        </authorList>
    </citation>
    <scope>NUCLEOTIDE SEQUENCE [LARGE SCALE GENOMIC DNA]</scope>
    <source>
        <strain evidence="7 8">SAORIC-28</strain>
    </source>
</reference>
<dbReference type="Pfam" id="PF02274">
    <property type="entry name" value="ADI"/>
    <property type="match status" value="2"/>
</dbReference>
<dbReference type="GO" id="GO:0019546">
    <property type="term" value="P:L-arginine deiminase pathway"/>
    <property type="evidence" value="ECO:0007669"/>
    <property type="project" value="TreeGrafter"/>
</dbReference>
<dbReference type="OrthoDB" id="9807502at2"/>
<accession>A0A271IZN6</accession>
<comment type="similarity">
    <text evidence="2">Belongs to the arginine deiminase family.</text>
</comment>
<dbReference type="PANTHER" id="PTHR47271:SF2">
    <property type="entry name" value="ARGININE DEIMINASE"/>
    <property type="match status" value="1"/>
</dbReference>
<keyword evidence="4" id="KW-0378">Hydrolase</keyword>
<proteinExistence type="inferred from homology"/>